<keyword evidence="4" id="KW-1185">Reference proteome</keyword>
<dbReference type="PANTHER" id="PTHR48449:SF1">
    <property type="entry name" value="DUF1985 DOMAIN-CONTAINING PROTEIN"/>
    <property type="match status" value="1"/>
</dbReference>
<feature type="compositionally biased region" description="Low complexity" evidence="1">
    <location>
        <begin position="747"/>
        <end position="761"/>
    </location>
</feature>
<reference evidence="3 4" key="1">
    <citation type="submission" date="2020-02" db="EMBL/GenBank/DDBJ databases">
        <authorList>
            <person name="Ma Q."/>
            <person name="Huang Y."/>
            <person name="Song X."/>
            <person name="Pei D."/>
        </authorList>
    </citation>
    <scope>NUCLEOTIDE SEQUENCE [LARGE SCALE GENOMIC DNA]</scope>
    <source>
        <strain evidence="3">Sxm20200214</strain>
        <tissue evidence="3">Leaf</tissue>
    </source>
</reference>
<feature type="region of interest" description="Disordered" evidence="1">
    <location>
        <begin position="513"/>
        <end position="538"/>
    </location>
</feature>
<dbReference type="OrthoDB" id="1100108at2759"/>
<gene>
    <name evidence="3" type="ORF">Bca52824_011111</name>
</gene>
<organism evidence="3 4">
    <name type="scientific">Brassica carinata</name>
    <name type="common">Ethiopian mustard</name>
    <name type="synonym">Abyssinian cabbage</name>
    <dbReference type="NCBI Taxonomy" id="52824"/>
    <lineage>
        <taxon>Eukaryota</taxon>
        <taxon>Viridiplantae</taxon>
        <taxon>Streptophyta</taxon>
        <taxon>Embryophyta</taxon>
        <taxon>Tracheophyta</taxon>
        <taxon>Spermatophyta</taxon>
        <taxon>Magnoliopsida</taxon>
        <taxon>eudicotyledons</taxon>
        <taxon>Gunneridae</taxon>
        <taxon>Pentapetalae</taxon>
        <taxon>rosids</taxon>
        <taxon>malvids</taxon>
        <taxon>Brassicales</taxon>
        <taxon>Brassicaceae</taxon>
        <taxon>Brassiceae</taxon>
        <taxon>Brassica</taxon>
    </lineage>
</organism>
<evidence type="ECO:0000313" key="4">
    <source>
        <dbReference type="Proteomes" id="UP000886595"/>
    </source>
</evidence>
<feature type="compositionally biased region" description="Basic residues" evidence="1">
    <location>
        <begin position="434"/>
        <end position="445"/>
    </location>
</feature>
<feature type="region of interest" description="Disordered" evidence="1">
    <location>
        <begin position="434"/>
        <end position="484"/>
    </location>
</feature>
<evidence type="ECO:0000313" key="3">
    <source>
        <dbReference type="EMBL" id="KAG2328383.1"/>
    </source>
</evidence>
<protein>
    <recommendedName>
        <fullName evidence="2">DUF1985 domain-containing protein</fullName>
    </recommendedName>
</protein>
<dbReference type="EMBL" id="JAAMPC010000002">
    <property type="protein sequence ID" value="KAG2328383.1"/>
    <property type="molecule type" value="Genomic_DNA"/>
</dbReference>
<proteinExistence type="predicted"/>
<name>A0A8X7WCN1_BRACI</name>
<sequence>MRKPKNKKKRTFPTTERNPQTNLEVFFLSTSLADTCLPPRLFVTDRFPTKDLNIYSSPDLLPFIRNVLRGTPEFETIRKSCFGKLFDLPARHCPVSYKLIHSFLTRQLLCLPKNTLWSVFGGFPFRYGLEEFGTVTGLSCGPFPAESQTNTGKAIIAGKDSVWKRLFGRRKVVTIAELCRMLETDENMSGWKKIRIALIIIVDGVLIAHKQEPRPTPRYVWMVETLKKFFAFPWGRESFLKTITCMKPPKLVGNRTCEDPVRTLVKKLKQRTFRLQGLPLSLQLVAFPPLNNLTLIDLVEGCLPPHTSHPNHFPRHSTFTPIIPIESQPEPGWGVWTDDEKEDSVIYLEQLIADGYTFNKQMWPGGATSEPLIGKPKTRVKKKPVTIKQSLKSRQPSATKQRRISSYFKHSSNNSFTNAQLTEIVIQHTKQLRRVMKRRNKRSHGRQSSFHATLPLRKKSYASPHPCQHNNEHDAASEPDELPESLSPIISQYAAQLQRDQIAAPQPVCNSSIHTPTVHVSSDHIDDSPPRTPVTVQPPWSQLNSVIYDKSEHPNSPEIHHILYHGVRIYDSINPDPPIFDSSIPPASPRRSRLLLSPLPTTPLTSPTKSSDNVAGFAVHAATVNAFAATASSNSPACLGSRSLSPKESVDRVVDLTNVKDIGRHVPTLQENHLAQELSRSPLIPALAVISPLPELEWDLFYNIISQKKDVYHTTPYDLEFSNKLLLELAKPKQWTTTHVCRAISSASPNHTMSSSTSSSRSHSRSTLGIPSRCWCGSKLTTFASQTKENLYRRFYRCEIGVKLEADVQSFKNSTTQRLQEHAKHADEALFEMRRIIHDQAASLAELKRRSDNLTQVIEAGFAPLGNGSAVTKPPNPLLNIAAAAIALGTLAWLYGKLST</sequence>
<feature type="domain" description="DUF1985" evidence="2">
    <location>
        <begin position="104"/>
        <end position="243"/>
    </location>
</feature>
<feature type="region of interest" description="Disordered" evidence="1">
    <location>
        <begin position="747"/>
        <end position="769"/>
    </location>
</feature>
<evidence type="ECO:0000256" key="1">
    <source>
        <dbReference type="SAM" id="MobiDB-lite"/>
    </source>
</evidence>
<dbReference type="InterPro" id="IPR015410">
    <property type="entry name" value="DUF1985"/>
</dbReference>
<accession>A0A8X7WCN1</accession>
<dbReference type="Proteomes" id="UP000886595">
    <property type="component" value="Unassembled WGS sequence"/>
</dbReference>
<evidence type="ECO:0000259" key="2">
    <source>
        <dbReference type="Pfam" id="PF09331"/>
    </source>
</evidence>
<dbReference type="Pfam" id="PF09331">
    <property type="entry name" value="DUF1985"/>
    <property type="match status" value="1"/>
</dbReference>
<dbReference type="AlphaFoldDB" id="A0A8X7WCN1"/>
<dbReference type="PANTHER" id="PTHR48449">
    <property type="entry name" value="DUF1985 DOMAIN-CONTAINING PROTEIN"/>
    <property type="match status" value="1"/>
</dbReference>
<comment type="caution">
    <text evidence="3">The sequence shown here is derived from an EMBL/GenBank/DDBJ whole genome shotgun (WGS) entry which is preliminary data.</text>
</comment>